<keyword evidence="3" id="KW-0732">Signal</keyword>
<accession>A0A1I8G7S3</accession>
<protein>
    <submittedName>
        <fullName evidence="8">WSC domain-containing protein</fullName>
    </submittedName>
</protein>
<keyword evidence="2" id="KW-0812">Transmembrane</keyword>
<dbReference type="InterPro" id="IPR051836">
    <property type="entry name" value="Kremen_rcpt"/>
</dbReference>
<comment type="subcellular location">
    <subcellularLocation>
        <location evidence="1">Membrane</location>
        <topology evidence="1">Single-pass membrane protein</topology>
    </subcellularLocation>
</comment>
<reference evidence="8" key="1">
    <citation type="submission" date="2016-11" db="UniProtKB">
        <authorList>
            <consortium name="WormBaseParasite"/>
        </authorList>
    </citation>
    <scope>IDENTIFICATION</scope>
</reference>
<keyword evidence="5" id="KW-0472">Membrane</keyword>
<name>A0A1I8G7S3_9PLAT</name>
<dbReference type="InterPro" id="IPR002889">
    <property type="entry name" value="WSC_carb-bd"/>
</dbReference>
<evidence type="ECO:0000256" key="4">
    <source>
        <dbReference type="ARBA" id="ARBA00022989"/>
    </source>
</evidence>
<evidence type="ECO:0000256" key="1">
    <source>
        <dbReference type="ARBA" id="ARBA00004167"/>
    </source>
</evidence>
<evidence type="ECO:0000256" key="5">
    <source>
        <dbReference type="ARBA" id="ARBA00023136"/>
    </source>
</evidence>
<dbReference type="Pfam" id="PF01822">
    <property type="entry name" value="WSC"/>
    <property type="match status" value="2"/>
</dbReference>
<dbReference type="Proteomes" id="UP000095280">
    <property type="component" value="Unplaced"/>
</dbReference>
<organism evidence="7 8">
    <name type="scientific">Macrostomum lignano</name>
    <dbReference type="NCBI Taxonomy" id="282301"/>
    <lineage>
        <taxon>Eukaryota</taxon>
        <taxon>Metazoa</taxon>
        <taxon>Spiralia</taxon>
        <taxon>Lophotrochozoa</taxon>
        <taxon>Platyhelminthes</taxon>
        <taxon>Rhabditophora</taxon>
        <taxon>Macrostomorpha</taxon>
        <taxon>Macrostomida</taxon>
        <taxon>Macrostomidae</taxon>
        <taxon>Macrostomum</taxon>
    </lineage>
</organism>
<evidence type="ECO:0000256" key="2">
    <source>
        <dbReference type="ARBA" id="ARBA00022692"/>
    </source>
</evidence>
<sequence>MKLVVKSLLLVGFLLASVQASADFSQAKTGCYKHSMSLPALGVARVRVVELMSPAICYRFCKLRFFPLFGLRNGRICHCGQALLHNAREDAKYCQTPCVGQPSDSCGGPNYTMVYDISRVIVNGVMPWPPPLPNTKFLGCYKALKREQLLDTFDYKPYDLTKKYCLDSCFSKRFVYFGLLDGNICQCGQQIKKYQWAKNCNLPCSGKKSETCGGVRSTEVYEITK</sequence>
<dbReference type="WBParaSite" id="maker-uti_cns_0001073-snap-gene-0.10-mRNA-1">
    <property type="protein sequence ID" value="maker-uti_cns_0001073-snap-gene-0.10-mRNA-1"/>
    <property type="gene ID" value="maker-uti_cns_0001073-snap-gene-0.10"/>
</dbReference>
<keyword evidence="7" id="KW-1185">Reference proteome</keyword>
<dbReference type="PANTHER" id="PTHR24269">
    <property type="entry name" value="KREMEN PROTEIN"/>
    <property type="match status" value="1"/>
</dbReference>
<keyword evidence="4" id="KW-1133">Transmembrane helix</keyword>
<dbReference type="PANTHER" id="PTHR24269:SF16">
    <property type="entry name" value="PROTEIN SLG1"/>
    <property type="match status" value="1"/>
</dbReference>
<evidence type="ECO:0000313" key="8">
    <source>
        <dbReference type="WBParaSite" id="maker-uti_cns_0001073-snap-gene-0.10-mRNA-1"/>
    </source>
</evidence>
<proteinExistence type="predicted"/>
<keyword evidence="6" id="KW-0325">Glycoprotein</keyword>
<dbReference type="AlphaFoldDB" id="A0A1I8G7S3"/>
<evidence type="ECO:0000256" key="6">
    <source>
        <dbReference type="ARBA" id="ARBA00023180"/>
    </source>
</evidence>
<dbReference type="STRING" id="282301.A0A1I8G7S3"/>
<dbReference type="SMART" id="SM00321">
    <property type="entry name" value="WSC"/>
    <property type="match status" value="2"/>
</dbReference>
<dbReference type="GO" id="GO:0005886">
    <property type="term" value="C:plasma membrane"/>
    <property type="evidence" value="ECO:0007669"/>
    <property type="project" value="TreeGrafter"/>
</dbReference>
<dbReference type="PROSITE" id="PS51212">
    <property type="entry name" value="WSC"/>
    <property type="match status" value="2"/>
</dbReference>
<evidence type="ECO:0000313" key="7">
    <source>
        <dbReference type="Proteomes" id="UP000095280"/>
    </source>
</evidence>
<evidence type="ECO:0000256" key="3">
    <source>
        <dbReference type="ARBA" id="ARBA00022729"/>
    </source>
</evidence>
<dbReference type="OrthoDB" id="6618094at2759"/>